<dbReference type="GO" id="GO:0004177">
    <property type="term" value="F:aminopeptidase activity"/>
    <property type="evidence" value="ECO:0007669"/>
    <property type="project" value="UniProtKB-KW"/>
</dbReference>
<dbReference type="InterPro" id="IPR029149">
    <property type="entry name" value="Creatin/AminoP/Spt16_N"/>
</dbReference>
<keyword evidence="2" id="KW-0378">Hydrolase</keyword>
<dbReference type="Proteomes" id="UP001649381">
    <property type="component" value="Unassembled WGS sequence"/>
</dbReference>
<dbReference type="Gene3D" id="3.40.350.10">
    <property type="entry name" value="Creatinase/prolidase N-terminal domain"/>
    <property type="match status" value="1"/>
</dbReference>
<evidence type="ECO:0000313" key="3">
    <source>
        <dbReference type="Proteomes" id="UP001649381"/>
    </source>
</evidence>
<dbReference type="EMBL" id="JAKIJS010000001">
    <property type="protein sequence ID" value="MCF6138418.1"/>
    <property type="molecule type" value="Genomic_DNA"/>
</dbReference>
<gene>
    <name evidence="2" type="ORF">L2716_11825</name>
</gene>
<keyword evidence="2" id="KW-0645">Protease</keyword>
<protein>
    <submittedName>
        <fullName evidence="2">Aminopeptidase P family N-terminal domain-containing protein</fullName>
    </submittedName>
</protein>
<dbReference type="SUPFAM" id="SSF53092">
    <property type="entry name" value="Creatinase/prolidase N-terminal domain"/>
    <property type="match status" value="1"/>
</dbReference>
<accession>A0ABS9H089</accession>
<name>A0ABS9H089_9BACL</name>
<comment type="caution">
    <text evidence="2">The sequence shown here is derived from an EMBL/GenBank/DDBJ whole genome shotgun (WGS) entry which is preliminary data.</text>
</comment>
<dbReference type="RefSeq" id="WP_236334873.1">
    <property type="nucleotide sequence ID" value="NZ_JAKIJS010000001.1"/>
</dbReference>
<organism evidence="2 3">
    <name type="scientific">Pseudalkalibacillus berkeleyi</name>
    <dbReference type="NCBI Taxonomy" id="1069813"/>
    <lineage>
        <taxon>Bacteria</taxon>
        <taxon>Bacillati</taxon>
        <taxon>Bacillota</taxon>
        <taxon>Bacilli</taxon>
        <taxon>Bacillales</taxon>
        <taxon>Fictibacillaceae</taxon>
        <taxon>Pseudalkalibacillus</taxon>
    </lineage>
</organism>
<evidence type="ECO:0000259" key="1">
    <source>
        <dbReference type="Pfam" id="PF01321"/>
    </source>
</evidence>
<proteinExistence type="predicted"/>
<dbReference type="Pfam" id="PF01321">
    <property type="entry name" value="Creatinase_N"/>
    <property type="match status" value="1"/>
</dbReference>
<feature type="domain" description="Creatinase N-terminal" evidence="1">
    <location>
        <begin position="10"/>
        <end position="144"/>
    </location>
</feature>
<keyword evidence="3" id="KW-1185">Reference proteome</keyword>
<reference evidence="2 3" key="1">
    <citation type="submission" date="2022-01" db="EMBL/GenBank/DDBJ databases">
        <title>Alkalihalobacillus sp. EGI L200015, a novel bacterium isolated from a salt lake sediment.</title>
        <authorList>
            <person name="Gao L."/>
            <person name="Fang B.-Z."/>
            <person name="Li W.-J."/>
        </authorList>
    </citation>
    <scope>NUCLEOTIDE SEQUENCE [LARGE SCALE GENOMIC DNA]</scope>
    <source>
        <strain evidence="2 3">KCTC 12718</strain>
    </source>
</reference>
<keyword evidence="2" id="KW-0031">Aminopeptidase</keyword>
<dbReference type="InterPro" id="IPR000587">
    <property type="entry name" value="Creatinase_N"/>
</dbReference>
<evidence type="ECO:0000313" key="2">
    <source>
        <dbReference type="EMBL" id="MCF6138418.1"/>
    </source>
</evidence>
<sequence>MMYELQKKNLSKAVELLKKEHIDLWLIFTSEGSDPSLTYVTGVETVGPGAFLITRKGEKLVICSTIDAQDIRECNLFDDVRTYQGDLEEVLKGTIAELNPTKIAVNYSEEHPIADGLTVGRFRWLQEMLIPIYKGEFVSSENVLLRLQLSEQETAL</sequence>